<evidence type="ECO:0000256" key="1">
    <source>
        <dbReference type="SAM" id="MobiDB-lite"/>
    </source>
</evidence>
<sequence length="81" mass="8892">MKKGTLIFSKFLSLAVFATLIFSAFTSCREEKAKTETVIIEKPVEQPKAEEKDGTSISVDGDGVEYSNKSGDNKTEITIKD</sequence>
<feature type="compositionally biased region" description="Basic and acidic residues" evidence="1">
    <location>
        <begin position="44"/>
        <end position="54"/>
    </location>
</feature>
<gene>
    <name evidence="3" type="ORF">CSW08_01455</name>
</gene>
<organism evidence="3 4">
    <name type="scientific">Confluentibacter flavum</name>
    <dbReference type="NCBI Taxonomy" id="1909700"/>
    <lineage>
        <taxon>Bacteria</taxon>
        <taxon>Pseudomonadati</taxon>
        <taxon>Bacteroidota</taxon>
        <taxon>Flavobacteriia</taxon>
        <taxon>Flavobacteriales</taxon>
        <taxon>Flavobacteriaceae</taxon>
        <taxon>Confluentibacter</taxon>
    </lineage>
</organism>
<dbReference type="AlphaFoldDB" id="A0A2N3HNY5"/>
<keyword evidence="2" id="KW-0732">Signal</keyword>
<feature type="signal peptide" evidence="2">
    <location>
        <begin position="1"/>
        <end position="18"/>
    </location>
</feature>
<evidence type="ECO:0000256" key="2">
    <source>
        <dbReference type="SAM" id="SignalP"/>
    </source>
</evidence>
<evidence type="ECO:0000313" key="4">
    <source>
        <dbReference type="Proteomes" id="UP000233435"/>
    </source>
</evidence>
<dbReference type="EMBL" id="PJEO01000009">
    <property type="protein sequence ID" value="PKQ46693.1"/>
    <property type="molecule type" value="Genomic_DNA"/>
</dbReference>
<feature type="chain" id="PRO_5014852566" evidence="2">
    <location>
        <begin position="19"/>
        <end position="81"/>
    </location>
</feature>
<keyword evidence="4" id="KW-1185">Reference proteome</keyword>
<feature type="compositionally biased region" description="Basic and acidic residues" evidence="1">
    <location>
        <begin position="71"/>
        <end position="81"/>
    </location>
</feature>
<accession>A0A2N3HNY5</accession>
<dbReference type="Proteomes" id="UP000233435">
    <property type="component" value="Unassembled WGS sequence"/>
</dbReference>
<protein>
    <submittedName>
        <fullName evidence="3">Uncharacterized protein</fullName>
    </submittedName>
</protein>
<dbReference type="RefSeq" id="WP_106658134.1">
    <property type="nucleotide sequence ID" value="NZ_PJEO01000009.1"/>
</dbReference>
<reference evidence="3 4" key="1">
    <citation type="submission" date="2017-12" db="EMBL/GenBank/DDBJ databases">
        <title>Confluentibacter flavum sp. nov., isolated from the saline lake.</title>
        <authorList>
            <person name="Yu L."/>
        </authorList>
    </citation>
    <scope>NUCLEOTIDE SEQUENCE [LARGE SCALE GENOMIC DNA]</scope>
    <source>
        <strain evidence="3 4">3B</strain>
    </source>
</reference>
<comment type="caution">
    <text evidence="3">The sequence shown here is derived from an EMBL/GenBank/DDBJ whole genome shotgun (WGS) entry which is preliminary data.</text>
</comment>
<dbReference type="OrthoDB" id="1375634at2"/>
<proteinExistence type="predicted"/>
<name>A0A2N3HNY5_9FLAO</name>
<feature type="region of interest" description="Disordered" evidence="1">
    <location>
        <begin position="44"/>
        <end position="81"/>
    </location>
</feature>
<evidence type="ECO:0000313" key="3">
    <source>
        <dbReference type="EMBL" id="PKQ46693.1"/>
    </source>
</evidence>
<dbReference type="PROSITE" id="PS51257">
    <property type="entry name" value="PROKAR_LIPOPROTEIN"/>
    <property type="match status" value="1"/>
</dbReference>